<dbReference type="Gene3D" id="3.20.20.140">
    <property type="entry name" value="Metal-dependent hydrolases"/>
    <property type="match status" value="1"/>
</dbReference>
<dbReference type="InParanoid" id="T0QSW8"/>
<dbReference type="VEuPathDB" id="FungiDB:SDRG_04830"/>
<feature type="domain" description="Mannitol dehydrogenase N-terminal" evidence="2">
    <location>
        <begin position="14"/>
        <end position="188"/>
    </location>
</feature>
<dbReference type="PANTHER" id="PTHR43362:SF1">
    <property type="entry name" value="MANNITOL DEHYDROGENASE 2-RELATED"/>
    <property type="match status" value="1"/>
</dbReference>
<dbReference type="GeneID" id="19945557"/>
<dbReference type="InterPro" id="IPR013131">
    <property type="entry name" value="Mannitol_DH_N"/>
</dbReference>
<dbReference type="EMBL" id="JH767143">
    <property type="protein sequence ID" value="EQC37806.1"/>
    <property type="molecule type" value="Genomic_DNA"/>
</dbReference>
<evidence type="ECO:0000313" key="3">
    <source>
        <dbReference type="EMBL" id="EQC37806.1"/>
    </source>
</evidence>
<reference evidence="3 4" key="1">
    <citation type="submission" date="2012-04" db="EMBL/GenBank/DDBJ databases">
        <title>The Genome Sequence of Saprolegnia declina VS20.</title>
        <authorList>
            <consortium name="The Broad Institute Genome Sequencing Platform"/>
            <person name="Russ C."/>
            <person name="Nusbaum C."/>
            <person name="Tyler B."/>
            <person name="van West P."/>
            <person name="Dieguez-Uribeondo J."/>
            <person name="de Bruijn I."/>
            <person name="Tripathy S."/>
            <person name="Jiang R."/>
            <person name="Young S.K."/>
            <person name="Zeng Q."/>
            <person name="Gargeya S."/>
            <person name="Fitzgerald M."/>
            <person name="Haas B."/>
            <person name="Abouelleil A."/>
            <person name="Alvarado L."/>
            <person name="Arachchi H.M."/>
            <person name="Berlin A."/>
            <person name="Chapman S.B."/>
            <person name="Goldberg J."/>
            <person name="Griggs A."/>
            <person name="Gujja S."/>
            <person name="Hansen M."/>
            <person name="Howarth C."/>
            <person name="Imamovic A."/>
            <person name="Larimer J."/>
            <person name="McCowen C."/>
            <person name="Montmayeur A."/>
            <person name="Murphy C."/>
            <person name="Neiman D."/>
            <person name="Pearson M."/>
            <person name="Priest M."/>
            <person name="Roberts A."/>
            <person name="Saif S."/>
            <person name="Shea T."/>
            <person name="Sisk P."/>
            <person name="Sykes S."/>
            <person name="Wortman J."/>
            <person name="Nusbaum C."/>
            <person name="Birren B."/>
        </authorList>
    </citation>
    <scope>NUCLEOTIDE SEQUENCE [LARGE SCALE GENOMIC DNA]</scope>
    <source>
        <strain evidence="3 4">VS20</strain>
    </source>
</reference>
<proteinExistence type="predicted"/>
<dbReference type="InterPro" id="IPR032466">
    <property type="entry name" value="Metal_Hydrolase"/>
</dbReference>
<dbReference type="InterPro" id="IPR008927">
    <property type="entry name" value="6-PGluconate_DH-like_C_sf"/>
</dbReference>
<dbReference type="Gene3D" id="1.10.2020.10">
    <property type="entry name" value="uronate isomerase, domain 2, chain A"/>
    <property type="match status" value="1"/>
</dbReference>
<dbReference type="Gene3D" id="1.10.1040.10">
    <property type="entry name" value="N-(1-d-carboxylethyl)-l-norvaline Dehydrogenase, domain 2"/>
    <property type="match status" value="1"/>
</dbReference>
<gene>
    <name evidence="3" type="ORF">SDRG_04830</name>
</gene>
<dbReference type="Proteomes" id="UP000030762">
    <property type="component" value="Unassembled WGS sequence"/>
</dbReference>
<dbReference type="OrthoDB" id="418169at2759"/>
<dbReference type="Gene3D" id="3.40.50.720">
    <property type="entry name" value="NAD(P)-binding Rossmann-like Domain"/>
    <property type="match status" value="1"/>
</dbReference>
<protein>
    <recommendedName>
        <fullName evidence="2">Mannitol dehydrogenase N-terminal domain-containing protein</fullName>
    </recommendedName>
</protein>
<dbReference type="InterPro" id="IPR036291">
    <property type="entry name" value="NAD(P)-bd_dom_sf"/>
</dbReference>
<keyword evidence="4" id="KW-1185">Reference proteome</keyword>
<evidence type="ECO:0000259" key="2">
    <source>
        <dbReference type="Pfam" id="PF01232"/>
    </source>
</evidence>
<dbReference type="PANTHER" id="PTHR43362">
    <property type="entry name" value="MANNITOL DEHYDROGENASE DSF1-RELATED"/>
    <property type="match status" value="1"/>
</dbReference>
<dbReference type="RefSeq" id="XP_008608739.1">
    <property type="nucleotide sequence ID" value="XM_008610517.1"/>
</dbReference>
<dbReference type="SUPFAM" id="SSF48179">
    <property type="entry name" value="6-phosphogluconate dehydrogenase C-terminal domain-like"/>
    <property type="match status" value="1"/>
</dbReference>
<dbReference type="OMA" id="AYQPSAM"/>
<organism evidence="3 4">
    <name type="scientific">Saprolegnia diclina (strain VS20)</name>
    <dbReference type="NCBI Taxonomy" id="1156394"/>
    <lineage>
        <taxon>Eukaryota</taxon>
        <taxon>Sar</taxon>
        <taxon>Stramenopiles</taxon>
        <taxon>Oomycota</taxon>
        <taxon>Saprolegniomycetes</taxon>
        <taxon>Saprolegniales</taxon>
        <taxon>Saprolegniaceae</taxon>
        <taxon>Saprolegnia</taxon>
    </lineage>
</organism>
<dbReference type="InterPro" id="IPR050988">
    <property type="entry name" value="Mannitol_DH/Oxidoreductase"/>
</dbReference>
<dbReference type="SUPFAM" id="SSF51556">
    <property type="entry name" value="Metallo-dependent hydrolases"/>
    <property type="match status" value="1"/>
</dbReference>
<dbReference type="SUPFAM" id="SSF51735">
    <property type="entry name" value="NAD(P)-binding Rossmann-fold domains"/>
    <property type="match status" value="1"/>
</dbReference>
<keyword evidence="1" id="KW-0560">Oxidoreductase</keyword>
<sequence>MAFEIHGPTDSVTAVCLGAGRFLRSLLVPALRQLGHGVVVAQPRGHDFVDACLAAGSTYEMDVIERDGHTTTHTVELAGVGTVGTPDGRAAFLELPYKLPYLRYIGVGVTEAGIQAGSPAMADLASFLATCSVALPHATLSVINTDNLPANGDTIQALVLGLCTLDVAAYIGAHVTFHNSMVDRITAGRPSNSLVPYSEPLPPKALVLEDTTLSLDASWAALPGVVVLRTPGELSAYHKLKLNIANATHTAMVYCLALSRVANTTSTTEALYTFLDELFRRDIAPALVRHDQIPAALVQSVYDEWIHRLRHPYFGMDTFFVSQNAFTKFEIRLWPSVLSNLAEDAAYQPSAMMALATAFLLRFLTPAPTSVVNATGPVFTGFMDPMTPSTTQGRRWHYVGDLFADTSGVGIYTFRDGNGSVPSRLHNASSTSIAVLAVLETLPGCDWTRPTMLHFAADVAALYHRLLTTPALTVLKDVLSHFTAPPTSALTSPDAVAASVQAHVANTPVIDVHTHLFPPSHDALMLWGIDALLTYHYLVAEYLSTAPMSPDAFHALAMTAQADAVWQHLFIDRSPLSEACQGVITTLFELGLASLVAQRDLRGIRAWFHAQSPSAYVDRVFRLAKVRYVVMTNIPFDKLETQYWTPTPASCNRAQFKTALRIDQLLLGLWSSIGPALDALHLPHTLDGVEKFLLHWIDMLQPEYFMASVPHTFVYDDDAPRDAPRDLESPSGALLLSCVVLPLAARLSLPIALKFGAVRGLNPRLCLAGDGVAVVDVSLLTRLARANPRVKFLATFLSRVNQHEVTVVANKFGNVHLYGCWWYCNNPSIISELTRMRLEILGTGFTAQHSDARVLDQLIYKWKHFRSILEATLTPLYTQLLSHGWVVTDDDIGRDVTRLLGSSYEAFLAKRLEG</sequence>
<dbReference type="AlphaFoldDB" id="T0QSW8"/>
<name>T0QSW8_SAPDV</name>
<evidence type="ECO:0000256" key="1">
    <source>
        <dbReference type="ARBA" id="ARBA00023002"/>
    </source>
</evidence>
<accession>T0QSW8</accession>
<evidence type="ECO:0000313" key="4">
    <source>
        <dbReference type="Proteomes" id="UP000030762"/>
    </source>
</evidence>
<dbReference type="Pfam" id="PF01232">
    <property type="entry name" value="Mannitol_dh"/>
    <property type="match status" value="1"/>
</dbReference>
<dbReference type="GO" id="GO:0016616">
    <property type="term" value="F:oxidoreductase activity, acting on the CH-OH group of donors, NAD or NADP as acceptor"/>
    <property type="evidence" value="ECO:0007669"/>
    <property type="project" value="TreeGrafter"/>
</dbReference>
<dbReference type="InterPro" id="IPR013328">
    <property type="entry name" value="6PGD_dom2"/>
</dbReference>
<dbReference type="eggNOG" id="ENOG502QT1C">
    <property type="taxonomic scope" value="Eukaryota"/>
</dbReference>